<evidence type="ECO:0000313" key="3">
    <source>
        <dbReference type="Proteomes" id="UP001060507"/>
    </source>
</evidence>
<comment type="caution">
    <text evidence="2">The sequence shown here is derived from an EMBL/GenBank/DDBJ whole genome shotgun (WGS) entry which is preliminary data.</text>
</comment>
<dbReference type="InterPro" id="IPR052712">
    <property type="entry name" value="Acid_resist_chaperone_HdeD"/>
</dbReference>
<dbReference type="NCBIfam" id="NF007577">
    <property type="entry name" value="PRK10209.1"/>
    <property type="match status" value="1"/>
</dbReference>
<evidence type="ECO:0000256" key="1">
    <source>
        <dbReference type="SAM" id="Phobius"/>
    </source>
</evidence>
<dbReference type="PANTHER" id="PTHR34989">
    <property type="entry name" value="PROTEIN HDED"/>
    <property type="match status" value="1"/>
</dbReference>
<gene>
    <name evidence="2" type="primary">hdeD</name>
    <name evidence="2" type="ORF">NUKP37_20910</name>
</gene>
<feature type="transmembrane region" description="Helical" evidence="1">
    <location>
        <begin position="82"/>
        <end position="100"/>
    </location>
</feature>
<dbReference type="Proteomes" id="UP001060507">
    <property type="component" value="Unassembled WGS sequence"/>
</dbReference>
<feature type="transmembrane region" description="Helical" evidence="1">
    <location>
        <begin position="52"/>
        <end position="73"/>
    </location>
</feature>
<keyword evidence="1" id="KW-1133">Transmembrane helix</keyword>
<evidence type="ECO:0008006" key="4">
    <source>
        <dbReference type="Google" id="ProtNLM"/>
    </source>
</evidence>
<protein>
    <recommendedName>
        <fullName evidence="4">Acid-resistance membrane protein</fullName>
    </recommendedName>
</protein>
<keyword evidence="1" id="KW-0472">Membrane</keyword>
<name>A0A9P3P6K7_KLEVA</name>
<organism evidence="2 3">
    <name type="scientific">Klebsiella variicola</name>
    <dbReference type="NCBI Taxonomy" id="244366"/>
    <lineage>
        <taxon>Bacteria</taxon>
        <taxon>Pseudomonadati</taxon>
        <taxon>Pseudomonadota</taxon>
        <taxon>Gammaproteobacteria</taxon>
        <taxon>Enterobacterales</taxon>
        <taxon>Enterobacteriaceae</taxon>
        <taxon>Klebsiella/Raoultella group</taxon>
        <taxon>Klebsiella</taxon>
        <taxon>Klebsiella pneumoniae complex</taxon>
    </lineage>
</organism>
<dbReference type="GO" id="GO:0005886">
    <property type="term" value="C:plasma membrane"/>
    <property type="evidence" value="ECO:0007669"/>
    <property type="project" value="TreeGrafter"/>
</dbReference>
<feature type="transmembrane region" description="Helical" evidence="1">
    <location>
        <begin position="106"/>
        <end position="126"/>
    </location>
</feature>
<dbReference type="InterPro" id="IPR005325">
    <property type="entry name" value="DUF308_memb"/>
</dbReference>
<feature type="transmembrane region" description="Helical" evidence="1">
    <location>
        <begin position="138"/>
        <end position="157"/>
    </location>
</feature>
<dbReference type="Pfam" id="PF03729">
    <property type="entry name" value="DUF308"/>
    <property type="match status" value="1"/>
</dbReference>
<dbReference type="EMBL" id="BQTA01000005">
    <property type="protein sequence ID" value="GKJ91928.1"/>
    <property type="molecule type" value="Genomic_DNA"/>
</dbReference>
<accession>A0A9P3P6K7</accession>
<proteinExistence type="predicted"/>
<feature type="transmembrane region" description="Helical" evidence="1">
    <location>
        <begin position="163"/>
        <end position="184"/>
    </location>
</feature>
<dbReference type="AlphaFoldDB" id="A0A9P3P6K7"/>
<keyword evidence="1" id="KW-0812">Transmembrane</keyword>
<sequence length="193" mass="21662">MFMFMFSHYTLNAFSPRIFLRYKRHAGMMAALLFICGACCLAWPLVAGWYLAVVTGMLLMICGFYSLYSLIVFRQQHWKSRLVALIFAIAWIVLGLSFVVNPLNGMSSLAILFGFLFVLGGISRIVSGCQTRKQSGAGWNIFIGLLDLLIACLWLAMNPQQSWLFITAFIGVEMIFSAIGLLVLRNKMKHAQA</sequence>
<reference evidence="2" key="1">
    <citation type="journal article" date="2022" name="J. Appl. Microbiol.">
        <title>PCR-based ORF typing of Klebsiella pneumoniae for rapid identification of global clones and transmission events.</title>
        <authorList>
            <person name="Nonogaki R."/>
            <person name="Iijima A."/>
            <person name="Kawamura K."/>
            <person name="Kayama S."/>
            <person name="Sugai M."/>
            <person name="Yagi T."/>
            <person name="Arakawa Y."/>
            <person name="Doi Y."/>
            <person name="Suzuki M."/>
        </authorList>
    </citation>
    <scope>NUCLEOTIDE SEQUENCE</scope>
    <source>
        <strain evidence="2">NUKP-37</strain>
    </source>
</reference>
<dbReference type="PANTHER" id="PTHR34989:SF1">
    <property type="entry name" value="PROTEIN HDED"/>
    <property type="match status" value="1"/>
</dbReference>
<evidence type="ECO:0000313" key="2">
    <source>
        <dbReference type="EMBL" id="GKJ91928.1"/>
    </source>
</evidence>